<gene>
    <name evidence="1" type="ORF">RQX22_13835</name>
</gene>
<dbReference type="EMBL" id="JAVUPU010000007">
    <property type="protein sequence ID" value="MDT9600036.1"/>
    <property type="molecule type" value="Genomic_DNA"/>
</dbReference>
<comment type="caution">
    <text evidence="1">The sequence shown here is derived from an EMBL/GenBank/DDBJ whole genome shotgun (WGS) entry which is preliminary data.</text>
</comment>
<proteinExistence type="predicted"/>
<organism evidence="1 2">
    <name type="scientific">Sphingosinicella rhizophila</name>
    <dbReference type="NCBI Taxonomy" id="3050082"/>
    <lineage>
        <taxon>Bacteria</taxon>
        <taxon>Pseudomonadati</taxon>
        <taxon>Pseudomonadota</taxon>
        <taxon>Alphaproteobacteria</taxon>
        <taxon>Sphingomonadales</taxon>
        <taxon>Sphingosinicellaceae</taxon>
        <taxon>Sphingosinicella</taxon>
    </lineage>
</organism>
<evidence type="ECO:0000313" key="2">
    <source>
        <dbReference type="Proteomes" id="UP001259572"/>
    </source>
</evidence>
<reference evidence="1 2" key="1">
    <citation type="submission" date="2023-05" db="EMBL/GenBank/DDBJ databases">
        <authorList>
            <person name="Guo Y."/>
        </authorList>
    </citation>
    <scope>NUCLEOTIDE SEQUENCE [LARGE SCALE GENOMIC DNA]</scope>
    <source>
        <strain evidence="1 2">GR2756</strain>
    </source>
</reference>
<accession>A0ABU3Q9F1</accession>
<sequence>MMQAVKAPFEMPDRGDTIVASVSSTVRRSLDAGEPIGPAAEAQIHRALDLLHQEGAHRERLRKVASISCRLHHIRTCLHSGRVNGYASQRLRLRREIETL</sequence>
<name>A0ABU3Q9F1_9SPHN</name>
<keyword evidence="2" id="KW-1185">Reference proteome</keyword>
<dbReference type="Proteomes" id="UP001259572">
    <property type="component" value="Unassembled WGS sequence"/>
</dbReference>
<evidence type="ECO:0000313" key="1">
    <source>
        <dbReference type="EMBL" id="MDT9600036.1"/>
    </source>
</evidence>
<protein>
    <submittedName>
        <fullName evidence="1">Uncharacterized protein</fullName>
    </submittedName>
</protein>